<sequence length="320" mass="36980">MYAQLCAIILLINKYLKRVFINIYNIYNILIYSMFFNKFFNPTNDEEVVISNDVHQQEEVVPDVVTVQQEEVVADADADAGAQPNKQPYKYDAQFYFDEALYEKAYAVAQSVQAQSQKALAEEKVLAEEKALVAELEATKIQASDAWFSVVKSNKNKNKYLYPYGVEPPMSTMPILFIEEFVPPQTWSQYTTTDWRAYIFYDATSKCYVLNGTRRRSGESKTAHPDIHMTFASKSSLAFYLRKSMCARRHYLSITMYSISRNVLHILSTPNAIPNFHSIHNCRSKFRSELFGYDNCHPSTRELKSYLKVLHDITDGIMFK</sequence>
<reference evidence="1" key="1">
    <citation type="journal article" date="2020" name="Nature">
        <title>Giant virus diversity and host interactions through global metagenomics.</title>
        <authorList>
            <person name="Schulz F."/>
            <person name="Roux S."/>
            <person name="Paez-Espino D."/>
            <person name="Jungbluth S."/>
            <person name="Walsh D.A."/>
            <person name="Denef V.J."/>
            <person name="McMahon K.D."/>
            <person name="Konstantinidis K.T."/>
            <person name="Eloe-Fadrosh E.A."/>
            <person name="Kyrpides N.C."/>
            <person name="Woyke T."/>
        </authorList>
    </citation>
    <scope>NUCLEOTIDE SEQUENCE</scope>
    <source>
        <strain evidence="1">GVMAG-M-3300009163-63</strain>
    </source>
</reference>
<organism evidence="1">
    <name type="scientific">viral metagenome</name>
    <dbReference type="NCBI Taxonomy" id="1070528"/>
    <lineage>
        <taxon>unclassified sequences</taxon>
        <taxon>metagenomes</taxon>
        <taxon>organismal metagenomes</taxon>
    </lineage>
</organism>
<proteinExistence type="predicted"/>
<name>A0A6C0EZ34_9ZZZZ</name>
<dbReference type="EMBL" id="MN739000">
    <property type="protein sequence ID" value="QHT34466.1"/>
    <property type="molecule type" value="Genomic_DNA"/>
</dbReference>
<dbReference type="AlphaFoldDB" id="A0A6C0EZ34"/>
<evidence type="ECO:0000313" key="1">
    <source>
        <dbReference type="EMBL" id="QHT34466.1"/>
    </source>
</evidence>
<protein>
    <submittedName>
        <fullName evidence="1">Uncharacterized protein</fullName>
    </submittedName>
</protein>
<accession>A0A6C0EZ34</accession>